<evidence type="ECO:0000259" key="5">
    <source>
        <dbReference type="Pfam" id="PF02941"/>
    </source>
</evidence>
<dbReference type="InterPro" id="IPR044166">
    <property type="entry name" value="FTRV"/>
</dbReference>
<comment type="similarity">
    <text evidence="4">Belongs to the ferredoxin thioredoxin reductase alpha subunit family.</text>
</comment>
<evidence type="ECO:0000256" key="2">
    <source>
        <dbReference type="ARBA" id="ARBA00026011"/>
    </source>
</evidence>
<dbReference type="EMBL" id="HBEQ01008302">
    <property type="protein sequence ID" value="CAD8519228.1"/>
    <property type="molecule type" value="Transcribed_RNA"/>
</dbReference>
<dbReference type="GO" id="GO:0016491">
    <property type="term" value="F:oxidoreductase activity"/>
    <property type="evidence" value="ECO:0007669"/>
    <property type="project" value="UniProtKB-KW"/>
</dbReference>
<name>A0A7S0IED1_MICPS</name>
<protein>
    <recommendedName>
        <fullName evidence="5">Ferredoxin thioredoxin reductase alpha chain domain-containing protein</fullName>
    </recommendedName>
</protein>
<comment type="subunit">
    <text evidence="2">Heterodimer of subunit A (variable subunit) and subunit B (catalytic subunit). Heterodimeric FTR forms a complex with ferredoxin and thioredoxin.</text>
</comment>
<evidence type="ECO:0000256" key="3">
    <source>
        <dbReference type="ARBA" id="ARBA00034474"/>
    </source>
</evidence>
<evidence type="ECO:0000313" key="6">
    <source>
        <dbReference type="EMBL" id="CAD8519228.1"/>
    </source>
</evidence>
<dbReference type="AlphaFoldDB" id="A0A7S0IED1"/>
<reference evidence="6" key="1">
    <citation type="submission" date="2021-01" db="EMBL/GenBank/DDBJ databases">
        <authorList>
            <person name="Corre E."/>
            <person name="Pelletier E."/>
            <person name="Niang G."/>
            <person name="Scheremetjew M."/>
            <person name="Finn R."/>
            <person name="Kale V."/>
            <person name="Holt S."/>
            <person name="Cochrane G."/>
            <person name="Meng A."/>
            <person name="Brown T."/>
            <person name="Cohen L."/>
        </authorList>
    </citation>
    <scope>NUCLEOTIDE SEQUENCE</scope>
    <source>
        <strain evidence="6">CCMP1723</strain>
    </source>
</reference>
<organism evidence="6">
    <name type="scientific">Micromonas pusilla</name>
    <name type="common">Picoplanktonic green alga</name>
    <name type="synonym">Chromulina pusilla</name>
    <dbReference type="NCBI Taxonomy" id="38833"/>
    <lineage>
        <taxon>Eukaryota</taxon>
        <taxon>Viridiplantae</taxon>
        <taxon>Chlorophyta</taxon>
        <taxon>Mamiellophyceae</taxon>
        <taxon>Mamiellales</taxon>
        <taxon>Mamiellaceae</taxon>
        <taxon>Micromonas</taxon>
    </lineage>
</organism>
<dbReference type="GO" id="GO:0015979">
    <property type="term" value="P:photosynthesis"/>
    <property type="evidence" value="ECO:0007669"/>
    <property type="project" value="InterPro"/>
</dbReference>
<feature type="domain" description="Ferredoxin thioredoxin reductase alpha chain" evidence="5">
    <location>
        <begin position="40"/>
        <end position="113"/>
    </location>
</feature>
<gene>
    <name evidence="6" type="ORF">MCOM1403_LOCUS6654</name>
</gene>
<evidence type="ECO:0000256" key="4">
    <source>
        <dbReference type="ARBA" id="ARBA00034490"/>
    </source>
</evidence>
<proteinExistence type="inferred from homology"/>
<dbReference type="PANTHER" id="PTHR46937">
    <property type="entry name" value="FERREDOXIN-THIOREDOXIN REDUCTASE, VARIABLE CHAIN"/>
    <property type="match status" value="1"/>
</dbReference>
<sequence length="117" mass="12573">MSALASASSVFNGRSFRVAAPKRAVARASGVAIRAKLEAGDKVKVVSKVVVYHVPKGDRKNGTDLSGWEGVVNSRADDYNGTYISANLEVKVAFPVPNDPKGKTFIVHCKENELEKQ</sequence>
<dbReference type="Gene3D" id="2.30.30.50">
    <property type="match status" value="1"/>
</dbReference>
<dbReference type="InterPro" id="IPR008990">
    <property type="entry name" value="Elect_transpt_acc-like_dom_sf"/>
</dbReference>
<keyword evidence="1" id="KW-0560">Oxidoreductase</keyword>
<dbReference type="PANTHER" id="PTHR46937:SF4">
    <property type="entry name" value="FERREDOXIN-THIOREDOXIN REDUCTASE SUBUNIT A1, CHLOROPLASTIC"/>
    <property type="match status" value="1"/>
</dbReference>
<dbReference type="SUPFAM" id="SSF50090">
    <property type="entry name" value="Electron transport accessory proteins"/>
    <property type="match status" value="1"/>
</dbReference>
<accession>A0A7S0IED1</accession>
<comment type="function">
    <text evidence="3">Variable subunit of the ferredoxin-thioredoxin reductase (FTR), which catalyzes the two-electron reduction of thioredoxins by the electrons provided by reduced ferredoxin.</text>
</comment>
<dbReference type="InterPro" id="IPR004207">
    <property type="entry name" value="Fd_thioredoxin_Rdtase_alpha"/>
</dbReference>
<dbReference type="Pfam" id="PF02941">
    <property type="entry name" value="FeThRed_A"/>
    <property type="match status" value="1"/>
</dbReference>
<evidence type="ECO:0000256" key="1">
    <source>
        <dbReference type="ARBA" id="ARBA00023002"/>
    </source>
</evidence>